<reference evidence="1" key="1">
    <citation type="journal article" date="2020" name="mSystems">
        <title>Genome- and Community-Level Interaction Insights into Carbon Utilization and Element Cycling Functions of Hydrothermarchaeota in Hydrothermal Sediment.</title>
        <authorList>
            <person name="Zhou Z."/>
            <person name="Liu Y."/>
            <person name="Xu W."/>
            <person name="Pan J."/>
            <person name="Luo Z.H."/>
            <person name="Li M."/>
        </authorList>
    </citation>
    <scope>NUCLEOTIDE SEQUENCE [LARGE SCALE GENOMIC DNA]</scope>
    <source>
        <strain evidence="1">SpSt-648</strain>
    </source>
</reference>
<name>A0A7C4NSA7_STAMA</name>
<protein>
    <submittedName>
        <fullName evidence="1">NAD(P)/FAD-dependent oxidoreductase</fullName>
    </submittedName>
</protein>
<dbReference type="InterPro" id="IPR050407">
    <property type="entry name" value="Geranylgeranyl_reductase"/>
</dbReference>
<comment type="caution">
    <text evidence="1">The sequence shown here is derived from an EMBL/GenBank/DDBJ whole genome shotgun (WGS) entry which is preliminary data.</text>
</comment>
<dbReference type="Gene3D" id="3.50.50.60">
    <property type="entry name" value="FAD/NAD(P)-binding domain"/>
    <property type="match status" value="1"/>
</dbReference>
<dbReference type="InterPro" id="IPR036188">
    <property type="entry name" value="FAD/NAD-bd_sf"/>
</dbReference>
<sequence>MRMFGEEVAVVGAGPAGLLTALFINNYDIKVFEEHRHVGIPKHCAGFVGLETYRILTALSSKEILDRAFDSVVFHTPRGSFKIDFPKPFIFRVNRPLLEEKLLDRVLSKGVEVNFGSKVKPANKPGSIVIDGYEYSFEWIIASDGLCSYFRRKYLGLKTRFLYGLNALFRQKGSVDEVHIIYSDLTPCFFTWYATTSDGYGFLGYGSHGYVDLFKISRLVEKKVGVKLLERIEIYGGLIPFGVMLRKPVLNNVLFIGDSAYMIKPYTGGGLGIISRLAPIMGMSIDKGNFTEYLGVYERIRKRLLLEYLVTLPLRNRGYWIPAYILYFVENVLGVDLDLVEVFDNHALLLIRTIPYLTLALLHLVLS</sequence>
<proteinExistence type="predicted"/>
<dbReference type="SUPFAM" id="SSF51905">
    <property type="entry name" value="FAD/NAD(P)-binding domain"/>
    <property type="match status" value="1"/>
</dbReference>
<accession>A0A7C4NSA7</accession>
<dbReference type="EMBL" id="DTBP01000046">
    <property type="protein sequence ID" value="HGQ74452.1"/>
    <property type="molecule type" value="Genomic_DNA"/>
</dbReference>
<organism evidence="1">
    <name type="scientific">Staphylothermus marinus</name>
    <dbReference type="NCBI Taxonomy" id="2280"/>
    <lineage>
        <taxon>Archaea</taxon>
        <taxon>Thermoproteota</taxon>
        <taxon>Thermoprotei</taxon>
        <taxon>Desulfurococcales</taxon>
        <taxon>Desulfurococcaceae</taxon>
        <taxon>Staphylothermus</taxon>
    </lineage>
</organism>
<dbReference type="Gene3D" id="3.30.9.10">
    <property type="entry name" value="D-Amino Acid Oxidase, subunit A, domain 2"/>
    <property type="match status" value="1"/>
</dbReference>
<dbReference type="AlphaFoldDB" id="A0A7C4NSA7"/>
<dbReference type="PANTHER" id="PTHR42685:SF21">
    <property type="entry name" value="DEHYDROGENASE (FLAVOPROTEIN)-LIKE PROTEIN"/>
    <property type="match status" value="1"/>
</dbReference>
<gene>
    <name evidence="1" type="ORF">ENU20_05195</name>
</gene>
<evidence type="ECO:0000313" key="1">
    <source>
        <dbReference type="EMBL" id="HGQ74452.1"/>
    </source>
</evidence>
<dbReference type="PANTHER" id="PTHR42685">
    <property type="entry name" value="GERANYLGERANYL DIPHOSPHATE REDUCTASE"/>
    <property type="match status" value="1"/>
</dbReference>
<dbReference type="PRINTS" id="PR00420">
    <property type="entry name" value="RNGMNOXGNASE"/>
</dbReference>